<evidence type="ECO:0008006" key="3">
    <source>
        <dbReference type="Google" id="ProtNLM"/>
    </source>
</evidence>
<dbReference type="RefSeq" id="WP_091255138.1">
    <property type="nucleotide sequence ID" value="NZ_FNDB01000002.1"/>
</dbReference>
<keyword evidence="2" id="KW-1185">Reference proteome</keyword>
<sequence length="240" mass="27503">MKKIHITIIGIAILLLTSCKEEVEKPKVTYDGTNRAKELSKADSTQIQIADLPLQMEGTEYLLHPIADLSIRERGVKSRYGSSSVNDLSFTISNYGEYEITGFLQNIKFQKVDSDSIKKLTERPVLIQTATYLKSVADKTKNQIMVYTMVDMDTNKDGKLDTSDIKALYLSDISGDRFTKMSSDFQELIDWKLIGSKNRLYFRTVEDTNKNGQFDKNDVVNYYYIDLSNREWKIIGYEPV</sequence>
<dbReference type="PROSITE" id="PS00018">
    <property type="entry name" value="EF_HAND_1"/>
    <property type="match status" value="1"/>
</dbReference>
<dbReference type="EMBL" id="FNDB01000002">
    <property type="protein sequence ID" value="SDG80698.1"/>
    <property type="molecule type" value="Genomic_DNA"/>
</dbReference>
<dbReference type="Proteomes" id="UP000199274">
    <property type="component" value="Unassembled WGS sequence"/>
</dbReference>
<evidence type="ECO:0000313" key="1">
    <source>
        <dbReference type="EMBL" id="SDG80698.1"/>
    </source>
</evidence>
<dbReference type="InterPro" id="IPR018247">
    <property type="entry name" value="EF_Hand_1_Ca_BS"/>
</dbReference>
<dbReference type="AlphaFoldDB" id="A0A1G7X938"/>
<organism evidence="1 2">
    <name type="scientific">Flavobacterium omnivorum</name>
    <dbReference type="NCBI Taxonomy" id="178355"/>
    <lineage>
        <taxon>Bacteria</taxon>
        <taxon>Pseudomonadati</taxon>
        <taxon>Bacteroidota</taxon>
        <taxon>Flavobacteriia</taxon>
        <taxon>Flavobacteriales</taxon>
        <taxon>Flavobacteriaceae</taxon>
        <taxon>Flavobacterium</taxon>
    </lineage>
</organism>
<dbReference type="STRING" id="178355.SAMN04488062_102220"/>
<proteinExistence type="predicted"/>
<gene>
    <name evidence="1" type="ORF">SAMN04488062_102220</name>
</gene>
<name>A0A1G7X938_9FLAO</name>
<dbReference type="PROSITE" id="PS51257">
    <property type="entry name" value="PROKAR_LIPOPROTEIN"/>
    <property type="match status" value="1"/>
</dbReference>
<evidence type="ECO:0000313" key="2">
    <source>
        <dbReference type="Proteomes" id="UP000199274"/>
    </source>
</evidence>
<accession>A0A1G7X938</accession>
<reference evidence="2" key="1">
    <citation type="submission" date="2016-10" db="EMBL/GenBank/DDBJ databases">
        <authorList>
            <person name="Varghese N."/>
            <person name="Submissions S."/>
        </authorList>
    </citation>
    <scope>NUCLEOTIDE SEQUENCE [LARGE SCALE GENOMIC DNA]</scope>
    <source>
        <strain evidence="2">CGMCC 1.2747</strain>
    </source>
</reference>
<dbReference type="OrthoDB" id="997423at2"/>
<protein>
    <recommendedName>
        <fullName evidence="3">EF-hand domain-containing protein</fullName>
    </recommendedName>
</protein>